<proteinExistence type="predicted"/>
<accession>I1C0L3</accession>
<protein>
    <submittedName>
        <fullName evidence="1">Uncharacterized protein</fullName>
    </submittedName>
</protein>
<evidence type="ECO:0000313" key="1">
    <source>
        <dbReference type="EMBL" id="EIE81993.1"/>
    </source>
</evidence>
<dbReference type="RefSeq" id="XP_067517389.1">
    <property type="nucleotide sequence ID" value="XM_067661288.1"/>
</dbReference>
<organism evidence="1 2">
    <name type="scientific">Rhizopus delemar (strain RA 99-880 / ATCC MYA-4621 / FGSC 9543 / NRRL 43880)</name>
    <name type="common">Mucormycosis agent</name>
    <name type="synonym">Rhizopus arrhizus var. delemar</name>
    <dbReference type="NCBI Taxonomy" id="246409"/>
    <lineage>
        <taxon>Eukaryota</taxon>
        <taxon>Fungi</taxon>
        <taxon>Fungi incertae sedis</taxon>
        <taxon>Mucoromycota</taxon>
        <taxon>Mucoromycotina</taxon>
        <taxon>Mucoromycetes</taxon>
        <taxon>Mucorales</taxon>
        <taxon>Mucorineae</taxon>
        <taxon>Rhizopodaceae</taxon>
        <taxon>Rhizopus</taxon>
    </lineage>
</organism>
<gene>
    <name evidence="1" type="ORF">RO3G_06698</name>
</gene>
<dbReference type="AlphaFoldDB" id="I1C0L3"/>
<sequence length="63" mass="7333">MRKEIKANILPIDICAKYPYIQDLNLSMCYLVVHCTIDVTRSPYKKYPSFDSCFGKIRNTQGQ</sequence>
<dbReference type="InParanoid" id="I1C0L3"/>
<keyword evidence="2" id="KW-1185">Reference proteome</keyword>
<dbReference type="Proteomes" id="UP000009138">
    <property type="component" value="Unassembled WGS sequence"/>
</dbReference>
<dbReference type="GeneID" id="93613669"/>
<reference evidence="1 2" key="1">
    <citation type="journal article" date="2009" name="PLoS Genet.">
        <title>Genomic analysis of the basal lineage fungus Rhizopus oryzae reveals a whole-genome duplication.</title>
        <authorList>
            <person name="Ma L.-J."/>
            <person name="Ibrahim A.S."/>
            <person name="Skory C."/>
            <person name="Grabherr M.G."/>
            <person name="Burger G."/>
            <person name="Butler M."/>
            <person name="Elias M."/>
            <person name="Idnurm A."/>
            <person name="Lang B.F."/>
            <person name="Sone T."/>
            <person name="Abe A."/>
            <person name="Calvo S.E."/>
            <person name="Corrochano L.M."/>
            <person name="Engels R."/>
            <person name="Fu J."/>
            <person name="Hansberg W."/>
            <person name="Kim J.-M."/>
            <person name="Kodira C.D."/>
            <person name="Koehrsen M.J."/>
            <person name="Liu B."/>
            <person name="Miranda-Saavedra D."/>
            <person name="O'Leary S."/>
            <person name="Ortiz-Castellanos L."/>
            <person name="Poulter R."/>
            <person name="Rodriguez-Romero J."/>
            <person name="Ruiz-Herrera J."/>
            <person name="Shen Y.-Q."/>
            <person name="Zeng Q."/>
            <person name="Galagan J."/>
            <person name="Birren B.W."/>
            <person name="Cuomo C.A."/>
            <person name="Wickes B.L."/>
        </authorList>
    </citation>
    <scope>NUCLEOTIDE SEQUENCE [LARGE SCALE GENOMIC DNA]</scope>
    <source>
        <strain evidence="2">RA 99-880 / ATCC MYA-4621 / FGSC 9543 / NRRL 43880</strain>
    </source>
</reference>
<dbReference type="EMBL" id="CH476735">
    <property type="protein sequence ID" value="EIE81993.1"/>
    <property type="molecule type" value="Genomic_DNA"/>
</dbReference>
<dbReference type="VEuPathDB" id="FungiDB:RO3G_06698"/>
<evidence type="ECO:0000313" key="2">
    <source>
        <dbReference type="Proteomes" id="UP000009138"/>
    </source>
</evidence>
<name>I1C0L3_RHIO9</name>